<dbReference type="Gene3D" id="2.30.180.10">
    <property type="entry name" value="FAS1 domain"/>
    <property type="match status" value="2"/>
</dbReference>
<accession>A0A5E4G202</accession>
<dbReference type="AlphaFoldDB" id="A0A5E4G202"/>
<keyword evidence="2" id="KW-0812">Transmembrane</keyword>
<dbReference type="SMART" id="SM00554">
    <property type="entry name" value="FAS1"/>
    <property type="match status" value="2"/>
</dbReference>
<dbReference type="EMBL" id="CABIKO010000300">
    <property type="protein sequence ID" value="VVA33724.1"/>
    <property type="molecule type" value="Genomic_DNA"/>
</dbReference>
<keyword evidence="2" id="KW-1133">Transmembrane helix</keyword>
<dbReference type="OMA" id="TSHPLWF"/>
<evidence type="ECO:0000313" key="5">
    <source>
        <dbReference type="Proteomes" id="UP000327085"/>
    </source>
</evidence>
<dbReference type="FunCoup" id="A0A5E4G202">
    <property type="interactions" value="7"/>
</dbReference>
<gene>
    <name evidence="4" type="ORF">ALMOND_2B017662</name>
</gene>
<dbReference type="InterPro" id="IPR036378">
    <property type="entry name" value="FAS1_dom_sf"/>
</dbReference>
<feature type="domain" description="FAS1" evidence="3">
    <location>
        <begin position="201"/>
        <end position="343"/>
    </location>
</feature>
<organism evidence="4 5">
    <name type="scientific">Prunus dulcis</name>
    <name type="common">Almond</name>
    <name type="synonym">Amygdalus dulcis</name>
    <dbReference type="NCBI Taxonomy" id="3755"/>
    <lineage>
        <taxon>Eukaryota</taxon>
        <taxon>Viridiplantae</taxon>
        <taxon>Streptophyta</taxon>
        <taxon>Embryophyta</taxon>
        <taxon>Tracheophyta</taxon>
        <taxon>Spermatophyta</taxon>
        <taxon>Magnoliopsida</taxon>
        <taxon>eudicotyledons</taxon>
        <taxon>Gunneridae</taxon>
        <taxon>Pentapetalae</taxon>
        <taxon>rosids</taxon>
        <taxon>fabids</taxon>
        <taxon>Rosales</taxon>
        <taxon>Rosaceae</taxon>
        <taxon>Amygdaloideae</taxon>
        <taxon>Amygdaleae</taxon>
        <taxon>Prunus</taxon>
    </lineage>
</organism>
<sequence>MACCTRWHAAVYFTMAVILAFIAISMTLRSEANDETSQTKPISHIVSLNASRTLRRAGFNIMATLLQVSPELFFSSANATLFAVKDSAISNATLPPRLLKNLLQYHTSPLQLSMEDLLSKPQGACLPTRYQQKSIAITKVDEKERSVEINNVLVSHPNLFLEGPISIHGVLGPFSALDPRDVYQGWDIIQSPACDSNSNMISDVPPDLKNMVEWSRIIRLLNSNGFVSFAIGLHSVLDGILGDHKGLKSLTIFVPPSLELEAYPTPLLEKIVRFHVLPQKFTNRELESLAPRTLLRTLLHGQPLEVTGAVDFMKGLVISGVNIVAPDMFSSSKFIVHGISRALELDDLPNTAR</sequence>
<proteinExistence type="inferred from homology"/>
<name>A0A5E4G202_PRUDU</name>
<dbReference type="InParanoid" id="A0A5E4G202"/>
<evidence type="ECO:0000313" key="4">
    <source>
        <dbReference type="EMBL" id="VVA33724.1"/>
    </source>
</evidence>
<feature type="transmembrane region" description="Helical" evidence="2">
    <location>
        <begin position="7"/>
        <end position="28"/>
    </location>
</feature>
<dbReference type="Proteomes" id="UP000327085">
    <property type="component" value="Chromosome 3"/>
</dbReference>
<dbReference type="Gramene" id="VVA33724">
    <property type="protein sequence ID" value="VVA33724"/>
    <property type="gene ID" value="Prudul26B017662"/>
</dbReference>
<dbReference type="InterPro" id="IPR000782">
    <property type="entry name" value="FAS1_domain"/>
</dbReference>
<evidence type="ECO:0000256" key="1">
    <source>
        <dbReference type="ARBA" id="ARBA00007843"/>
    </source>
</evidence>
<dbReference type="PANTHER" id="PTHR33985:SF19">
    <property type="entry name" value="FASCICLIN-LIKE ARABINOGALACTAN PROTEIN 21"/>
    <property type="match status" value="1"/>
</dbReference>
<dbReference type="PROSITE" id="PS50213">
    <property type="entry name" value="FAS1"/>
    <property type="match status" value="1"/>
</dbReference>
<keyword evidence="2" id="KW-0472">Membrane</keyword>
<dbReference type="SUPFAM" id="SSF82153">
    <property type="entry name" value="FAS1 domain"/>
    <property type="match status" value="2"/>
</dbReference>
<reference evidence="5" key="1">
    <citation type="journal article" date="2020" name="Plant J.">
        <title>Transposons played a major role in the diversification between the closely related almond and peach genomes: results from the almond genome sequence.</title>
        <authorList>
            <person name="Alioto T."/>
            <person name="Alexiou K.G."/>
            <person name="Bardil A."/>
            <person name="Barteri F."/>
            <person name="Castanera R."/>
            <person name="Cruz F."/>
            <person name="Dhingra A."/>
            <person name="Duval H."/>
            <person name="Fernandez I Marti A."/>
            <person name="Frias L."/>
            <person name="Galan B."/>
            <person name="Garcia J.L."/>
            <person name="Howad W."/>
            <person name="Gomez-Garrido J."/>
            <person name="Gut M."/>
            <person name="Julca I."/>
            <person name="Morata J."/>
            <person name="Puigdomenech P."/>
            <person name="Ribeca P."/>
            <person name="Rubio Cabetas M.J."/>
            <person name="Vlasova A."/>
            <person name="Wirthensohn M."/>
            <person name="Garcia-Mas J."/>
            <person name="Gabaldon T."/>
            <person name="Casacuberta J.M."/>
            <person name="Arus P."/>
        </authorList>
    </citation>
    <scope>NUCLEOTIDE SEQUENCE [LARGE SCALE GENOMIC DNA]</scope>
    <source>
        <strain evidence="5">cv. Texas</strain>
    </source>
</reference>
<dbReference type="PANTHER" id="PTHR33985">
    <property type="entry name" value="OS02G0491300 PROTEIN-RELATED"/>
    <property type="match status" value="1"/>
</dbReference>
<evidence type="ECO:0000259" key="3">
    <source>
        <dbReference type="PROSITE" id="PS50213"/>
    </source>
</evidence>
<comment type="similarity">
    <text evidence="1">Belongs to the fasciclin-like AGP family.</text>
</comment>
<dbReference type="InterPro" id="IPR052806">
    <property type="entry name" value="Fasciclin-like_AGP"/>
</dbReference>
<protein>
    <submittedName>
        <fullName evidence="4">PREDICTED: fasciclin arabinogalactan</fullName>
    </submittedName>
</protein>
<dbReference type="Pfam" id="PF02469">
    <property type="entry name" value="Fasciclin"/>
    <property type="match status" value="1"/>
</dbReference>
<evidence type="ECO:0000256" key="2">
    <source>
        <dbReference type="SAM" id="Phobius"/>
    </source>
</evidence>